<evidence type="ECO:0000313" key="1">
    <source>
        <dbReference type="EMBL" id="KAG2392099.1"/>
    </source>
</evidence>
<accession>A0AA88GWZ9</accession>
<comment type="caution">
    <text evidence="1">The sequence shown here is derived from an EMBL/GenBank/DDBJ whole genome shotgun (WGS) entry which is preliminary data.</text>
</comment>
<name>A0AA88GWZ9_NAELO</name>
<reference evidence="1 2" key="1">
    <citation type="journal article" date="2018" name="BMC Genomics">
        <title>The genome of Naegleria lovaniensis, the basis for a comparative approach to unravel pathogenicity factors of the human pathogenic amoeba N. fowleri.</title>
        <authorList>
            <person name="Liechti N."/>
            <person name="Schurch N."/>
            <person name="Bruggmann R."/>
            <person name="Wittwer M."/>
        </authorList>
    </citation>
    <scope>NUCLEOTIDE SEQUENCE [LARGE SCALE GENOMIC DNA]</scope>
    <source>
        <strain evidence="1 2">ATCC 30569</strain>
    </source>
</reference>
<proteinExistence type="predicted"/>
<dbReference type="AlphaFoldDB" id="A0AA88GWZ9"/>
<dbReference type="GeneID" id="68106037"/>
<evidence type="ECO:0000313" key="2">
    <source>
        <dbReference type="Proteomes" id="UP000816034"/>
    </source>
</evidence>
<keyword evidence="2" id="KW-1185">Reference proteome</keyword>
<dbReference type="EMBL" id="PYSW02000006">
    <property type="protein sequence ID" value="KAG2392099.1"/>
    <property type="molecule type" value="Genomic_DNA"/>
</dbReference>
<gene>
    <name evidence="1" type="ORF">C9374_013584</name>
</gene>
<dbReference type="Proteomes" id="UP000816034">
    <property type="component" value="Unassembled WGS sequence"/>
</dbReference>
<organism evidence="1 2">
    <name type="scientific">Naegleria lovaniensis</name>
    <name type="common">Amoeba</name>
    <dbReference type="NCBI Taxonomy" id="51637"/>
    <lineage>
        <taxon>Eukaryota</taxon>
        <taxon>Discoba</taxon>
        <taxon>Heterolobosea</taxon>
        <taxon>Tetramitia</taxon>
        <taxon>Eutetramitia</taxon>
        <taxon>Vahlkampfiidae</taxon>
        <taxon>Naegleria</taxon>
    </lineage>
</organism>
<sequence>MAISVIQQYDFVNQTHWDTLTCDILSYPWRNDLDVVCAMLKRDAFLSIHACTQLLEDKNALLELVKYGPVLRDVSKSIQRAHPEIVVASIQTFYNFLRYANRQTDFIDITRESLEQLIQKKKNLCVKFDGRKIVTEITEKRLQLIFLYSQQRKQHFHLKKIFGSSIEELGYDSEMIVYEFAAQEFGVHKTNDEVIQHFVLPQLKKLANIDALLQDHTDSVLREVIIQATSSLNEK</sequence>
<protein>
    <submittedName>
        <fullName evidence="1">Uncharacterized protein</fullName>
    </submittedName>
</protein>
<dbReference type="RefSeq" id="XP_044553993.1">
    <property type="nucleotide sequence ID" value="XM_044689476.1"/>
</dbReference>